<accession>A0A8J3Y886</accession>
<gene>
    <name evidence="1" type="ORF">Sya03_24220</name>
</gene>
<comment type="caution">
    <text evidence="1">The sequence shown here is derived from an EMBL/GenBank/DDBJ whole genome shotgun (WGS) entry which is preliminary data.</text>
</comment>
<name>A0A8J3Y886_9ACTN</name>
<keyword evidence="2" id="KW-1185">Reference proteome</keyword>
<dbReference type="AlphaFoldDB" id="A0A8J3Y886"/>
<evidence type="ECO:0000313" key="1">
    <source>
        <dbReference type="EMBL" id="GIJ03070.1"/>
    </source>
</evidence>
<reference evidence="1" key="1">
    <citation type="submission" date="2021-01" db="EMBL/GenBank/DDBJ databases">
        <title>Whole genome shotgun sequence of Spirilliplanes yamanashiensis NBRC 15828.</title>
        <authorList>
            <person name="Komaki H."/>
            <person name="Tamura T."/>
        </authorList>
    </citation>
    <scope>NUCLEOTIDE SEQUENCE</scope>
    <source>
        <strain evidence="1">NBRC 15828</strain>
    </source>
</reference>
<evidence type="ECO:0000313" key="2">
    <source>
        <dbReference type="Proteomes" id="UP000652013"/>
    </source>
</evidence>
<dbReference type="Proteomes" id="UP000652013">
    <property type="component" value="Unassembled WGS sequence"/>
</dbReference>
<protein>
    <submittedName>
        <fullName evidence="1">Uncharacterized protein</fullName>
    </submittedName>
</protein>
<dbReference type="EMBL" id="BOOY01000018">
    <property type="protein sequence ID" value="GIJ03070.1"/>
    <property type="molecule type" value="Genomic_DNA"/>
</dbReference>
<organism evidence="1 2">
    <name type="scientific">Spirilliplanes yamanashiensis</name>
    <dbReference type="NCBI Taxonomy" id="42233"/>
    <lineage>
        <taxon>Bacteria</taxon>
        <taxon>Bacillati</taxon>
        <taxon>Actinomycetota</taxon>
        <taxon>Actinomycetes</taxon>
        <taxon>Micromonosporales</taxon>
        <taxon>Micromonosporaceae</taxon>
        <taxon>Spirilliplanes</taxon>
    </lineage>
</organism>
<sequence length="275" mass="29330">MGIVSSYPFVPALPDAYRGRDMPPVLDLSARPGGAPSALLDQVDAVAADAMPDVAGAVALWRAWRLDGPGSRRRVFVLQTDSSVADPRGVAGLLTSLLDPDGAAGTDVAVYRAGEHPDPAALAARNASALLWAAEPGGDLAVARVFDAVDPVTGPRFDDDHEWLGHPGEGSVRDTVQRYLDDGVLLLGSTDLMGDVIAPQLGPVVPMSFRTDGRWIWTDTVAYYVREYGLAPDARLLDHIQERQVMVPALVSDVARHRALATLFRPAGAEPVWRA</sequence>
<proteinExistence type="predicted"/>